<reference evidence="2" key="2">
    <citation type="submission" date="2025-08" db="UniProtKB">
        <authorList>
            <consortium name="Ensembl"/>
        </authorList>
    </citation>
    <scope>IDENTIFICATION</scope>
</reference>
<dbReference type="AlphaFoldDB" id="A0AAQ4S0K5"/>
<reference evidence="2 3" key="1">
    <citation type="journal article" date="2021" name="G3 (Bethesda)">
        <title>Improved contiguity of the threespine stickleback genome using long-read sequencing.</title>
        <authorList>
            <person name="Nath S."/>
            <person name="Shaw D.E."/>
            <person name="White M.A."/>
        </authorList>
    </citation>
    <scope>NUCLEOTIDE SEQUENCE [LARGE SCALE GENOMIC DNA]</scope>
    <source>
        <strain evidence="2 3">Lake Benthic</strain>
    </source>
</reference>
<accession>A0AAQ4S0K5</accession>
<dbReference type="Ensembl" id="ENSGACT00000061270.1">
    <property type="protein sequence ID" value="ENSGACP00000068708.1"/>
    <property type="gene ID" value="ENSGACG00000023262.1"/>
</dbReference>
<dbReference type="InterPro" id="IPR043128">
    <property type="entry name" value="Rev_trsase/Diguanyl_cyclase"/>
</dbReference>
<dbReference type="InterPro" id="IPR051320">
    <property type="entry name" value="Viral_Replic_Matur_Polypro"/>
</dbReference>
<name>A0AAQ4S0K5_GASAC</name>
<feature type="domain" description="Reverse transcriptase/retrotransposon-derived protein RNase H-like" evidence="1">
    <location>
        <begin position="76"/>
        <end position="161"/>
    </location>
</feature>
<dbReference type="SUPFAM" id="SSF56672">
    <property type="entry name" value="DNA/RNA polymerases"/>
    <property type="match status" value="1"/>
</dbReference>
<proteinExistence type="predicted"/>
<evidence type="ECO:0000313" key="2">
    <source>
        <dbReference type="Ensembl" id="ENSGACP00000068708.1"/>
    </source>
</evidence>
<dbReference type="PANTHER" id="PTHR33064:SF39">
    <property type="match status" value="1"/>
</dbReference>
<dbReference type="GeneTree" id="ENSGT01100000263500"/>
<evidence type="ECO:0000313" key="3">
    <source>
        <dbReference type="Proteomes" id="UP000007635"/>
    </source>
</evidence>
<dbReference type="Gene3D" id="3.30.70.270">
    <property type="match status" value="1"/>
</dbReference>
<organism evidence="2 3">
    <name type="scientific">Gasterosteus aculeatus aculeatus</name>
    <name type="common">three-spined stickleback</name>
    <dbReference type="NCBI Taxonomy" id="481459"/>
    <lineage>
        <taxon>Eukaryota</taxon>
        <taxon>Metazoa</taxon>
        <taxon>Chordata</taxon>
        <taxon>Craniata</taxon>
        <taxon>Vertebrata</taxon>
        <taxon>Euteleostomi</taxon>
        <taxon>Actinopterygii</taxon>
        <taxon>Neopterygii</taxon>
        <taxon>Teleostei</taxon>
        <taxon>Neoteleostei</taxon>
        <taxon>Acanthomorphata</taxon>
        <taxon>Eupercaria</taxon>
        <taxon>Perciformes</taxon>
        <taxon>Cottioidei</taxon>
        <taxon>Gasterosteales</taxon>
        <taxon>Gasterosteidae</taxon>
        <taxon>Gasterosteus</taxon>
    </lineage>
</organism>
<protein>
    <recommendedName>
        <fullName evidence="1">Reverse transcriptase/retrotransposon-derived protein RNase H-like domain-containing protein</fullName>
    </recommendedName>
</protein>
<dbReference type="Proteomes" id="UP000007635">
    <property type="component" value="Chromosome VI"/>
</dbReference>
<dbReference type="PANTHER" id="PTHR33064">
    <property type="entry name" value="POL PROTEIN"/>
    <property type="match status" value="1"/>
</dbReference>
<dbReference type="InterPro" id="IPR043502">
    <property type="entry name" value="DNA/RNA_pol_sf"/>
</dbReference>
<dbReference type="Pfam" id="PF17919">
    <property type="entry name" value="RT_RNaseH_2"/>
    <property type="match status" value="1"/>
</dbReference>
<sequence>MGHVVDHSGVRPDPDKISSVSNWPVPSTIRQVRAFLGLAGYYRRFVSGFAKIARPLNNLLTGIPANKKSETRRVQWSSECQAAFDALKRALTQTPVLAYADYTLPFIVYTDASNQGLGAVLAQAQEGRERVIAYASRSLHPTEKNDANYSSFKLELLALKRLAWVLWNNAGSLSWLLSTTTSSTAQVKAMLMQMLCPGFQLTPSLPGLQTRSVRQEQA</sequence>
<evidence type="ECO:0000259" key="1">
    <source>
        <dbReference type="Pfam" id="PF17919"/>
    </source>
</evidence>
<reference evidence="2" key="3">
    <citation type="submission" date="2025-09" db="UniProtKB">
        <authorList>
            <consortium name="Ensembl"/>
        </authorList>
    </citation>
    <scope>IDENTIFICATION</scope>
</reference>
<keyword evidence="3" id="KW-1185">Reference proteome</keyword>
<dbReference type="InterPro" id="IPR041577">
    <property type="entry name" value="RT_RNaseH_2"/>
</dbReference>